<proteinExistence type="predicted"/>
<dbReference type="PANTHER" id="PTHR37477">
    <property type="entry name" value="COBALT-PRECORRIN-5A HYDROLASE"/>
    <property type="match status" value="1"/>
</dbReference>
<dbReference type="InterPro" id="IPR021744">
    <property type="entry name" value="CbiG_N"/>
</dbReference>
<organism evidence="3 4">
    <name type="scientific">Pseudobutyrivibrio ruminis</name>
    <dbReference type="NCBI Taxonomy" id="46206"/>
    <lineage>
        <taxon>Bacteria</taxon>
        <taxon>Bacillati</taxon>
        <taxon>Bacillota</taxon>
        <taxon>Clostridia</taxon>
        <taxon>Lachnospirales</taxon>
        <taxon>Lachnospiraceae</taxon>
        <taxon>Pseudobutyrivibrio</taxon>
    </lineage>
</organism>
<dbReference type="InterPro" id="IPR052553">
    <property type="entry name" value="CbiG_hydrolase"/>
</dbReference>
<reference evidence="3 4" key="2">
    <citation type="submission" date="2017-10" db="EMBL/GenBank/DDBJ databases">
        <authorList>
            <person name="Banno H."/>
            <person name="Chua N.-H."/>
        </authorList>
    </citation>
    <scope>NUCLEOTIDE SEQUENCE [LARGE SCALE GENOMIC DNA]</scope>
    <source>
        <strain evidence="3 4">JK626</strain>
    </source>
</reference>
<dbReference type="InterPro" id="IPR036518">
    <property type="entry name" value="CobE/GbiG_C_sf"/>
</dbReference>
<dbReference type="SUPFAM" id="SSF159672">
    <property type="entry name" value="CbiG N-terminal domain-like"/>
    <property type="match status" value="1"/>
</dbReference>
<dbReference type="EMBL" id="PDYF01000020">
    <property type="protein sequence ID" value="PHU34466.1"/>
    <property type="molecule type" value="Genomic_DNA"/>
</dbReference>
<sequence>MIRILKRDIERVMKSKKIIRVAYFTDTGKELALKIFDDWDKAIPEYRNEQLSLNDWVQDSFENHLPILFIGAVGIAVRAIAPFVNNKLKDSAVVVTDELGLNVIPILSGHFGGANDWARAIAEKIDSNPVITTATDINNVFAVDVFARENGFKIKNKEMIKVVSTKALKGEKLNAIETQEYLDIDGLWLVPKRLTLGIGCKKGKTFKELFEFITSVYDEEYLYDNLYAISSIDVKASEIGLIKLAQYFGVPFITFSADELLAVEGDFNESDFVKENVGVGNVCERSALLAAGEESTIIKEKKAFDGMTLAAARREKIVIDW</sequence>
<dbReference type="InterPro" id="IPR038029">
    <property type="entry name" value="GbiG_N_sf"/>
</dbReference>
<evidence type="ECO:0000313" key="4">
    <source>
        <dbReference type="Proteomes" id="UP000225889"/>
    </source>
</evidence>
<feature type="domain" description="CobE/GbiG C-terminal" evidence="1">
    <location>
        <begin position="194"/>
        <end position="312"/>
    </location>
</feature>
<dbReference type="Pfam" id="PF11760">
    <property type="entry name" value="CbiG_N"/>
    <property type="match status" value="1"/>
</dbReference>
<dbReference type="Proteomes" id="UP000225889">
    <property type="component" value="Unassembled WGS sequence"/>
</dbReference>
<dbReference type="Pfam" id="PF01890">
    <property type="entry name" value="CbiG_C"/>
    <property type="match status" value="1"/>
</dbReference>
<dbReference type="AlphaFoldDB" id="A0A2G3DTV2"/>
<evidence type="ECO:0000313" key="3">
    <source>
        <dbReference type="EMBL" id="PHU34466.1"/>
    </source>
</evidence>
<protein>
    <recommendedName>
        <fullName evidence="5">Cobalamin biosynthesis protein CbiG</fullName>
    </recommendedName>
</protein>
<comment type="caution">
    <text evidence="3">The sequence shown here is derived from an EMBL/GenBank/DDBJ whole genome shotgun (WGS) entry which is preliminary data.</text>
</comment>
<dbReference type="SUPFAM" id="SSF159664">
    <property type="entry name" value="CobE/GbiG C-terminal domain-like"/>
    <property type="match status" value="1"/>
</dbReference>
<name>A0A2G3DTV2_9FIRM</name>
<evidence type="ECO:0000259" key="1">
    <source>
        <dbReference type="Pfam" id="PF01890"/>
    </source>
</evidence>
<evidence type="ECO:0000259" key="2">
    <source>
        <dbReference type="Pfam" id="PF11760"/>
    </source>
</evidence>
<dbReference type="InterPro" id="IPR002750">
    <property type="entry name" value="CobE/GbiG_C"/>
</dbReference>
<accession>A0A2G3DTV2</accession>
<feature type="domain" description="Cobalamin synthesis G N-terminal" evidence="2">
    <location>
        <begin position="56"/>
        <end position="136"/>
    </location>
</feature>
<reference evidence="3 4" key="1">
    <citation type="submission" date="2017-10" db="EMBL/GenBank/DDBJ databases">
        <title>Resolving the taxonomy of Roseburia spp., Eubacterium rectale and Agathobacter spp. through phylogenomic analysis.</title>
        <authorList>
            <person name="Sheridan P.O."/>
            <person name="Walker A.W."/>
            <person name="Duncan S.H."/>
            <person name="Scott K.P."/>
            <person name="Toole P.W.O."/>
            <person name="Luis P."/>
            <person name="Flint H.J."/>
        </authorList>
    </citation>
    <scope>NUCLEOTIDE SEQUENCE [LARGE SCALE GENOMIC DNA]</scope>
    <source>
        <strain evidence="3 4">JK626</strain>
    </source>
</reference>
<dbReference type="PANTHER" id="PTHR37477:SF1">
    <property type="entry name" value="COBALT-PRECORRIN-5A HYDROLASE"/>
    <property type="match status" value="1"/>
</dbReference>
<dbReference type="Gene3D" id="3.40.50.11220">
    <property type="match status" value="1"/>
</dbReference>
<dbReference type="GO" id="GO:0009236">
    <property type="term" value="P:cobalamin biosynthetic process"/>
    <property type="evidence" value="ECO:0007669"/>
    <property type="project" value="InterPro"/>
</dbReference>
<gene>
    <name evidence="3" type="ORF">CSX01_09745</name>
</gene>
<dbReference type="Gene3D" id="3.30.420.180">
    <property type="entry name" value="CobE/GbiG C-terminal domain"/>
    <property type="match status" value="1"/>
</dbReference>
<evidence type="ECO:0008006" key="5">
    <source>
        <dbReference type="Google" id="ProtNLM"/>
    </source>
</evidence>